<proteinExistence type="predicted"/>
<keyword evidence="4" id="KW-1185">Reference proteome</keyword>
<protein>
    <submittedName>
        <fullName evidence="3">Uncharacterized protein</fullName>
    </submittedName>
</protein>
<feature type="transmembrane region" description="Helical" evidence="1">
    <location>
        <begin position="36"/>
        <end position="56"/>
    </location>
</feature>
<feature type="chain" id="PRO_5017476274" evidence="2">
    <location>
        <begin position="18"/>
        <end position="71"/>
    </location>
</feature>
<evidence type="ECO:0000256" key="2">
    <source>
        <dbReference type="SAM" id="SignalP"/>
    </source>
</evidence>
<organism evidence="3 4">
    <name type="scientific">Trifolium medium</name>
    <dbReference type="NCBI Taxonomy" id="97028"/>
    <lineage>
        <taxon>Eukaryota</taxon>
        <taxon>Viridiplantae</taxon>
        <taxon>Streptophyta</taxon>
        <taxon>Embryophyta</taxon>
        <taxon>Tracheophyta</taxon>
        <taxon>Spermatophyta</taxon>
        <taxon>Magnoliopsida</taxon>
        <taxon>eudicotyledons</taxon>
        <taxon>Gunneridae</taxon>
        <taxon>Pentapetalae</taxon>
        <taxon>rosids</taxon>
        <taxon>fabids</taxon>
        <taxon>Fabales</taxon>
        <taxon>Fabaceae</taxon>
        <taxon>Papilionoideae</taxon>
        <taxon>50 kb inversion clade</taxon>
        <taxon>NPAAA clade</taxon>
        <taxon>Hologalegina</taxon>
        <taxon>IRL clade</taxon>
        <taxon>Trifolieae</taxon>
        <taxon>Trifolium</taxon>
    </lineage>
</organism>
<evidence type="ECO:0000256" key="1">
    <source>
        <dbReference type="SAM" id="Phobius"/>
    </source>
</evidence>
<keyword evidence="1" id="KW-0472">Membrane</keyword>
<feature type="signal peptide" evidence="2">
    <location>
        <begin position="1"/>
        <end position="17"/>
    </location>
</feature>
<dbReference type="Proteomes" id="UP000265520">
    <property type="component" value="Unassembled WGS sequence"/>
</dbReference>
<comment type="caution">
    <text evidence="3">The sequence shown here is derived from an EMBL/GenBank/DDBJ whole genome shotgun (WGS) entry which is preliminary data.</text>
</comment>
<name>A0A392TA63_9FABA</name>
<dbReference type="AlphaFoldDB" id="A0A392TA63"/>
<accession>A0A392TA63</accession>
<dbReference type="EMBL" id="LXQA010538370">
    <property type="protein sequence ID" value="MCI57969.1"/>
    <property type="molecule type" value="Genomic_DNA"/>
</dbReference>
<feature type="non-terminal residue" evidence="3">
    <location>
        <position position="1"/>
    </location>
</feature>
<keyword evidence="1" id="KW-0812">Transmembrane</keyword>
<sequence>FLLLEVLLVLRLEVTELVVMAEPDGGLSCLDIEASFGFMSFLFLFSVMGGLAGRLLGSTRGSIPSALHLLK</sequence>
<reference evidence="3 4" key="1">
    <citation type="journal article" date="2018" name="Front. Plant Sci.">
        <title>Red Clover (Trifolium pratense) and Zigzag Clover (T. medium) - A Picture of Genomic Similarities and Differences.</title>
        <authorList>
            <person name="Dluhosova J."/>
            <person name="Istvanek J."/>
            <person name="Nedelnik J."/>
            <person name="Repkova J."/>
        </authorList>
    </citation>
    <scope>NUCLEOTIDE SEQUENCE [LARGE SCALE GENOMIC DNA]</scope>
    <source>
        <strain evidence="4">cv. 10/8</strain>
        <tissue evidence="3">Leaf</tissue>
    </source>
</reference>
<keyword evidence="1" id="KW-1133">Transmembrane helix</keyword>
<keyword evidence="2" id="KW-0732">Signal</keyword>
<evidence type="ECO:0000313" key="3">
    <source>
        <dbReference type="EMBL" id="MCI57969.1"/>
    </source>
</evidence>
<evidence type="ECO:0000313" key="4">
    <source>
        <dbReference type="Proteomes" id="UP000265520"/>
    </source>
</evidence>